<comment type="subcellular location">
    <subcellularLocation>
        <location evidence="1">Cytoplasm</location>
    </subcellularLocation>
</comment>
<evidence type="ECO:0000256" key="3">
    <source>
        <dbReference type="ARBA" id="ARBA00022490"/>
    </source>
</evidence>
<dbReference type="Proteomes" id="UP000012063">
    <property type="component" value="Unassembled WGS sequence"/>
</dbReference>
<evidence type="ECO:0000256" key="4">
    <source>
        <dbReference type="ARBA" id="ARBA00022723"/>
    </source>
</evidence>
<dbReference type="PANTHER" id="PTHR30268">
    <property type="entry name" value="L-RHAMNOSE ISOMERASE"/>
    <property type="match status" value="1"/>
</dbReference>
<dbReference type="PANTHER" id="PTHR30268:SF0">
    <property type="entry name" value="L-RHAMNOSE ISOMERASE"/>
    <property type="match status" value="1"/>
</dbReference>
<dbReference type="Pfam" id="PF01261">
    <property type="entry name" value="AP_endonuc_2"/>
    <property type="match status" value="1"/>
</dbReference>
<evidence type="ECO:0000313" key="10">
    <source>
        <dbReference type="Proteomes" id="UP000012063"/>
    </source>
</evidence>
<dbReference type="PROSITE" id="PS51415">
    <property type="entry name" value="XYLOSE_ISOMERASE"/>
    <property type="match status" value="1"/>
</dbReference>
<evidence type="ECO:0000256" key="5">
    <source>
        <dbReference type="ARBA" id="ARBA00023211"/>
    </source>
</evidence>
<keyword evidence="4" id="KW-0479">Metal-binding</keyword>
<dbReference type="GO" id="GO:0005975">
    <property type="term" value="P:carbohydrate metabolic process"/>
    <property type="evidence" value="ECO:0007669"/>
    <property type="project" value="InterPro"/>
</dbReference>
<reference evidence="10" key="1">
    <citation type="journal article" date="2013" name="Genome Announc.">
        <title>Genome Sequence of Halanaerobium saccharolyticum subsp. saccharolyticum Strain DSM 6643T, a Halophilic Hydrogen-Producing Bacterium.</title>
        <authorList>
            <person name="Kivisto A."/>
            <person name="Larjo A."/>
            <person name="Ciranna A."/>
            <person name="Santala V."/>
            <person name="Roos C."/>
            <person name="Karp M."/>
        </authorList>
    </citation>
    <scope>NUCLEOTIDE SEQUENCE [LARGE SCALE GENOMIC DNA]</scope>
    <source>
        <strain evidence="10">DSM 6643</strain>
    </source>
</reference>
<dbReference type="Gene3D" id="3.20.20.150">
    <property type="entry name" value="Divalent-metal-dependent TIM barrel enzymes"/>
    <property type="match status" value="1"/>
</dbReference>
<keyword evidence="5" id="KW-0464">Manganese</keyword>
<dbReference type="STRING" id="1293054.HSACCH_00893"/>
<dbReference type="eggNOG" id="COG4952">
    <property type="taxonomic scope" value="Bacteria"/>
</dbReference>
<keyword evidence="10" id="KW-1185">Reference proteome</keyword>
<dbReference type="FunCoup" id="M5E025">
    <property type="interactions" value="190"/>
</dbReference>
<dbReference type="InterPro" id="IPR050337">
    <property type="entry name" value="L-rhamnose_isomerase"/>
</dbReference>
<protein>
    <recommendedName>
        <fullName evidence="2">Xylose isomerase</fullName>
    </recommendedName>
</protein>
<organism evidence="9 10">
    <name type="scientific">Halanaerobium saccharolyticum subsp. saccharolyticum DSM 6643</name>
    <dbReference type="NCBI Taxonomy" id="1293054"/>
    <lineage>
        <taxon>Bacteria</taxon>
        <taxon>Bacillati</taxon>
        <taxon>Bacillota</taxon>
        <taxon>Clostridia</taxon>
        <taxon>Halanaerobiales</taxon>
        <taxon>Halanaerobiaceae</taxon>
        <taxon>Halanaerobium</taxon>
    </lineage>
</organism>
<dbReference type="OrthoDB" id="9801426at2"/>
<dbReference type="InterPro" id="IPR001998">
    <property type="entry name" value="Xylose_isomerase"/>
</dbReference>
<keyword evidence="3" id="KW-0963">Cytoplasm</keyword>
<dbReference type="RefSeq" id="WP_005488165.1">
    <property type="nucleotide sequence ID" value="NZ_CAUI01000005.1"/>
</dbReference>
<feature type="domain" description="Xylose isomerase-like TIM barrel" evidence="8">
    <location>
        <begin position="40"/>
        <end position="286"/>
    </location>
</feature>
<dbReference type="EMBL" id="CAUI01000005">
    <property type="protein sequence ID" value="CCU78754.1"/>
    <property type="molecule type" value="Genomic_DNA"/>
</dbReference>
<name>M5E025_9FIRM</name>
<dbReference type="AlphaFoldDB" id="M5E025"/>
<evidence type="ECO:0000256" key="7">
    <source>
        <dbReference type="ARBA" id="ARBA00023277"/>
    </source>
</evidence>
<dbReference type="InterPro" id="IPR036237">
    <property type="entry name" value="Xyl_isomerase-like_sf"/>
</dbReference>
<dbReference type="GO" id="GO:0009045">
    <property type="term" value="F:xylose isomerase activity"/>
    <property type="evidence" value="ECO:0007669"/>
    <property type="project" value="InterPro"/>
</dbReference>
<dbReference type="GO" id="GO:0046872">
    <property type="term" value="F:metal ion binding"/>
    <property type="evidence" value="ECO:0007669"/>
    <property type="project" value="UniProtKB-KW"/>
</dbReference>
<keyword evidence="7" id="KW-0119">Carbohydrate metabolism</keyword>
<sequence>MSDRKYSVGIWAYGGCGDRFSENGYQKNRSFKEKLELAAKTKNLSGVEVHYNGDFKDDDFAEAKKLIKSSGLQIAAVDCETFGDRKFRKGALTSTDPKIRKDAVEIVKRAGEVAKELNAAVVNLWPGADGYDYSFQLDYEKEIELMVKSIKEISKANPDVKYSLEYKIKEPRIRSTIGTAAKATALIKDAGVDNFGVTMDFGHSMVARENPAEASAFLDRYNLLYHVHLNDNSRDWDDDLIVNTYHFWETLELIYYLKKLNYNGWIGLDMSPKRENQIEAVEYSIETLERMFKYIEKIDEEKLLESLKEQDVLKAHKLINKEIFI</sequence>
<gene>
    <name evidence="9" type="ORF">HSACCH_00893</name>
</gene>
<dbReference type="InParanoid" id="M5E025"/>
<keyword evidence="6" id="KW-0413">Isomerase</keyword>
<dbReference type="InterPro" id="IPR013022">
    <property type="entry name" value="Xyl_isomerase-like_TIM-brl"/>
</dbReference>
<evidence type="ECO:0000256" key="6">
    <source>
        <dbReference type="ARBA" id="ARBA00023235"/>
    </source>
</evidence>
<evidence type="ECO:0000259" key="8">
    <source>
        <dbReference type="Pfam" id="PF01261"/>
    </source>
</evidence>
<dbReference type="SUPFAM" id="SSF51658">
    <property type="entry name" value="Xylose isomerase-like"/>
    <property type="match status" value="1"/>
</dbReference>
<accession>M5E025</accession>
<comment type="caution">
    <text evidence="9">The sequence shown here is derived from an EMBL/GenBank/DDBJ whole genome shotgun (WGS) entry which is preliminary data.</text>
</comment>
<evidence type="ECO:0000313" key="9">
    <source>
        <dbReference type="EMBL" id="CCU78754.1"/>
    </source>
</evidence>
<proteinExistence type="predicted"/>
<evidence type="ECO:0000256" key="2">
    <source>
        <dbReference type="ARBA" id="ARBA00018232"/>
    </source>
</evidence>
<evidence type="ECO:0000256" key="1">
    <source>
        <dbReference type="ARBA" id="ARBA00004496"/>
    </source>
</evidence>